<comment type="cofactor">
    <cofactor evidence="2">
        <name>[4Fe-4S] cluster</name>
        <dbReference type="ChEBI" id="CHEBI:49883"/>
    </cofactor>
</comment>
<dbReference type="PANTHER" id="PTHR43278:SF4">
    <property type="entry name" value="NAD(P)H-DEPENDENT FMN-CONTAINING OXIDOREDUCTASE YWQN-RELATED"/>
    <property type="match status" value="1"/>
</dbReference>
<dbReference type="InterPro" id="IPR005025">
    <property type="entry name" value="FMN_Rdtase-like_dom"/>
</dbReference>
<name>A0A8G1A1T5_9EURY</name>
<dbReference type="InterPro" id="IPR051796">
    <property type="entry name" value="ISF_SsuE-like"/>
</dbReference>
<keyword evidence="3" id="KW-0285">Flavoprotein</keyword>
<dbReference type="InterPro" id="IPR029039">
    <property type="entry name" value="Flavoprotein-like_sf"/>
</dbReference>
<dbReference type="AlphaFoldDB" id="A0A8G1A1T5"/>
<organism evidence="7 8">
    <name type="scientific">Methanofollis formosanus</name>
    <dbReference type="NCBI Taxonomy" id="299308"/>
    <lineage>
        <taxon>Archaea</taxon>
        <taxon>Methanobacteriati</taxon>
        <taxon>Methanobacteriota</taxon>
        <taxon>Stenosarchaea group</taxon>
        <taxon>Methanomicrobia</taxon>
        <taxon>Methanomicrobiales</taxon>
        <taxon>Methanomicrobiaceae</taxon>
        <taxon>Methanofollis</taxon>
    </lineage>
</organism>
<dbReference type="RefSeq" id="WP_220682758.1">
    <property type="nucleotide sequence ID" value="NZ_CP037968.1"/>
</dbReference>
<reference evidence="7" key="1">
    <citation type="journal article" date="2005" name="Int. J. Syst. Evol. Microbiol.">
        <title>Methanofollis formosanus sp. nov., isolated from a fish pond.</title>
        <authorList>
            <person name="Wu S.Y."/>
            <person name="Chen S.C."/>
            <person name="Lai M.C."/>
        </authorList>
    </citation>
    <scope>NUCLEOTIDE SEQUENCE</scope>
    <source>
        <strain evidence="7">ML15</strain>
    </source>
</reference>
<evidence type="ECO:0000256" key="3">
    <source>
        <dbReference type="ARBA" id="ARBA00022630"/>
    </source>
</evidence>
<evidence type="ECO:0000259" key="6">
    <source>
        <dbReference type="Pfam" id="PF03358"/>
    </source>
</evidence>
<dbReference type="SUPFAM" id="SSF52218">
    <property type="entry name" value="Flavoproteins"/>
    <property type="match status" value="1"/>
</dbReference>
<comment type="cofactor">
    <cofactor evidence="1">
        <name>FMN</name>
        <dbReference type="ChEBI" id="CHEBI:58210"/>
    </cofactor>
</comment>
<evidence type="ECO:0000256" key="2">
    <source>
        <dbReference type="ARBA" id="ARBA00001966"/>
    </source>
</evidence>
<evidence type="ECO:0000256" key="4">
    <source>
        <dbReference type="ARBA" id="ARBA00022643"/>
    </source>
</evidence>
<dbReference type="Proteomes" id="UP000826709">
    <property type="component" value="Chromosome"/>
</dbReference>
<evidence type="ECO:0000313" key="7">
    <source>
        <dbReference type="EMBL" id="QYZ78985.1"/>
    </source>
</evidence>
<keyword evidence="8" id="KW-1185">Reference proteome</keyword>
<evidence type="ECO:0000313" key="8">
    <source>
        <dbReference type="Proteomes" id="UP000826709"/>
    </source>
</evidence>
<evidence type="ECO:0000256" key="5">
    <source>
        <dbReference type="ARBA" id="ARBA00038292"/>
    </source>
</evidence>
<sequence length="193" mass="20567">MKVVAFNGSPRKDGNTARLLREVLLELEKEGIETELVHIGGKPVHGCTACMKCFEKKDGRCVIDNDVVNECIAKMAAADGIIIGSPTFFADVSPETKALIDRAGFVSIANGGLFTRKPGAAVVAVRRAGGIHAFDTINHLFGISNMITVGSSYWNLGIGLGPGEVEEDAEGLETMQNLGQNMAWLLKKVHAGE</sequence>
<accession>A0A8G1A1T5</accession>
<dbReference type="EMBL" id="CP037968">
    <property type="protein sequence ID" value="QYZ78985.1"/>
    <property type="molecule type" value="Genomic_DNA"/>
</dbReference>
<gene>
    <name evidence="7" type="ORF">E2N92_05870</name>
</gene>
<evidence type="ECO:0000256" key="1">
    <source>
        <dbReference type="ARBA" id="ARBA00001917"/>
    </source>
</evidence>
<comment type="similarity">
    <text evidence="5">Belongs to the SsuE family. Isf subfamily.</text>
</comment>
<dbReference type="Gene3D" id="3.40.50.360">
    <property type="match status" value="1"/>
</dbReference>
<keyword evidence="4" id="KW-0288">FMN</keyword>
<dbReference type="PANTHER" id="PTHR43278">
    <property type="entry name" value="NAD(P)H-DEPENDENT FMN-CONTAINING OXIDOREDUCTASE YWQN-RELATED"/>
    <property type="match status" value="1"/>
</dbReference>
<dbReference type="Pfam" id="PF03358">
    <property type="entry name" value="FMN_red"/>
    <property type="match status" value="1"/>
</dbReference>
<protein>
    <submittedName>
        <fullName evidence="7">Flavodoxin family protein</fullName>
    </submittedName>
</protein>
<reference evidence="7" key="2">
    <citation type="submission" date="2019-03" db="EMBL/GenBank/DDBJ databases">
        <authorList>
            <person name="Chen S.-C."/>
            <person name="Wu S.-Y."/>
            <person name="Lai M.-C."/>
        </authorList>
    </citation>
    <scope>NUCLEOTIDE SEQUENCE</scope>
    <source>
        <strain evidence="7">ML15</strain>
    </source>
</reference>
<proteinExistence type="inferred from homology"/>
<dbReference type="OrthoDB" id="9059at2157"/>
<feature type="domain" description="NADPH-dependent FMN reductase-like" evidence="6">
    <location>
        <begin position="1"/>
        <end position="157"/>
    </location>
</feature>
<dbReference type="KEGG" id="mfk:E2N92_05870"/>
<dbReference type="GO" id="GO:0016491">
    <property type="term" value="F:oxidoreductase activity"/>
    <property type="evidence" value="ECO:0007669"/>
    <property type="project" value="InterPro"/>
</dbReference>